<dbReference type="Proteomes" id="UP001432027">
    <property type="component" value="Unassembled WGS sequence"/>
</dbReference>
<feature type="non-terminal residue" evidence="1">
    <location>
        <position position="74"/>
    </location>
</feature>
<keyword evidence="2" id="KW-1185">Reference proteome</keyword>
<feature type="non-terminal residue" evidence="1">
    <location>
        <position position="1"/>
    </location>
</feature>
<dbReference type="AlphaFoldDB" id="A0AAV5ST94"/>
<sequence length="74" mass="9030">LHFIFGPTWEDRFNFFSFMFDEQSRWAFHIFLFSIVENGPFFYLKHGGAVDMLKTIEVYIVVTLQREKRFMLCH</sequence>
<comment type="caution">
    <text evidence="1">The sequence shown here is derived from an EMBL/GenBank/DDBJ whole genome shotgun (WGS) entry which is preliminary data.</text>
</comment>
<dbReference type="EMBL" id="BTSX01000002">
    <property type="protein sequence ID" value="GMS86300.1"/>
    <property type="molecule type" value="Genomic_DNA"/>
</dbReference>
<accession>A0AAV5ST94</accession>
<protein>
    <submittedName>
        <fullName evidence="1">Uncharacterized protein</fullName>
    </submittedName>
</protein>
<name>A0AAV5ST94_9BILA</name>
<evidence type="ECO:0000313" key="1">
    <source>
        <dbReference type="EMBL" id="GMS86300.1"/>
    </source>
</evidence>
<evidence type="ECO:0000313" key="2">
    <source>
        <dbReference type="Proteomes" id="UP001432027"/>
    </source>
</evidence>
<proteinExistence type="predicted"/>
<reference evidence="1" key="1">
    <citation type="submission" date="2023-10" db="EMBL/GenBank/DDBJ databases">
        <title>Genome assembly of Pristionchus species.</title>
        <authorList>
            <person name="Yoshida K."/>
            <person name="Sommer R.J."/>
        </authorList>
    </citation>
    <scope>NUCLEOTIDE SEQUENCE</scope>
    <source>
        <strain evidence="1">RS0144</strain>
    </source>
</reference>
<gene>
    <name evidence="1" type="ORF">PENTCL1PPCAC_8475</name>
</gene>
<organism evidence="1 2">
    <name type="scientific">Pristionchus entomophagus</name>
    <dbReference type="NCBI Taxonomy" id="358040"/>
    <lineage>
        <taxon>Eukaryota</taxon>
        <taxon>Metazoa</taxon>
        <taxon>Ecdysozoa</taxon>
        <taxon>Nematoda</taxon>
        <taxon>Chromadorea</taxon>
        <taxon>Rhabditida</taxon>
        <taxon>Rhabditina</taxon>
        <taxon>Diplogasteromorpha</taxon>
        <taxon>Diplogasteroidea</taxon>
        <taxon>Neodiplogasteridae</taxon>
        <taxon>Pristionchus</taxon>
    </lineage>
</organism>